<sequence length="259" mass="29414">MTLRYKEYGDKSASLMVFLHGGGVSDWMWDQQVQYFKHYHCIVPILPEHGLNNVDIPFSIKGSAEALIQLIEEKARGKKVILIGFSLGSQVIIQLLSMKPDLIDFAMINSASVRPMPYMKKIIKPAIKLSFPLIKNRYFSKLQAKQLYIGEVYFERYYEESCQLKPDTLIRVLEENMSFEIPIDFRKAKGKILVTVGEKEKGVMKKSAKDIVNANPNCTGIILPKVGHGVSLAMPDFFNHLVEGWIQEGRLPKECSMIG</sequence>
<dbReference type="EMBL" id="JACSQA010000030">
    <property type="protein sequence ID" value="MBD8028087.1"/>
    <property type="molecule type" value="Genomic_DNA"/>
</dbReference>
<protein>
    <submittedName>
        <fullName evidence="2">Alpha/beta hydrolase</fullName>
    </submittedName>
</protein>
<proteinExistence type="predicted"/>
<dbReference type="InterPro" id="IPR029058">
    <property type="entry name" value="AB_hydrolase_fold"/>
</dbReference>
<organism evidence="2 3">
    <name type="scientific">Ureibacillus galli</name>
    <dbReference type="NCBI Taxonomy" id="2762222"/>
    <lineage>
        <taxon>Bacteria</taxon>
        <taxon>Bacillati</taxon>
        <taxon>Bacillota</taxon>
        <taxon>Bacilli</taxon>
        <taxon>Bacillales</taxon>
        <taxon>Caryophanaceae</taxon>
        <taxon>Ureibacillus</taxon>
    </lineage>
</organism>
<feature type="domain" description="AB hydrolase-1" evidence="1">
    <location>
        <begin position="16"/>
        <end position="239"/>
    </location>
</feature>
<dbReference type="Proteomes" id="UP000640930">
    <property type="component" value="Unassembled WGS sequence"/>
</dbReference>
<dbReference type="GO" id="GO:0016787">
    <property type="term" value="F:hydrolase activity"/>
    <property type="evidence" value="ECO:0007669"/>
    <property type="project" value="UniProtKB-KW"/>
</dbReference>
<dbReference type="PANTHER" id="PTHR43798">
    <property type="entry name" value="MONOACYLGLYCEROL LIPASE"/>
    <property type="match status" value="1"/>
</dbReference>
<gene>
    <name evidence="2" type="ORF">H9636_15670</name>
</gene>
<dbReference type="InterPro" id="IPR000073">
    <property type="entry name" value="AB_hydrolase_1"/>
</dbReference>
<dbReference type="InterPro" id="IPR050266">
    <property type="entry name" value="AB_hydrolase_sf"/>
</dbReference>
<dbReference type="SUPFAM" id="SSF53474">
    <property type="entry name" value="alpha/beta-Hydrolases"/>
    <property type="match status" value="1"/>
</dbReference>
<keyword evidence="2" id="KW-0378">Hydrolase</keyword>
<dbReference type="RefSeq" id="WP_191708503.1">
    <property type="nucleotide sequence ID" value="NZ_JACSQA010000030.1"/>
</dbReference>
<reference evidence="2 3" key="1">
    <citation type="submission" date="2020-08" db="EMBL/GenBank/DDBJ databases">
        <title>A Genomic Blueprint of the Chicken Gut Microbiome.</title>
        <authorList>
            <person name="Gilroy R."/>
            <person name="Ravi A."/>
            <person name="Getino M."/>
            <person name="Pursley I."/>
            <person name="Horton D.L."/>
            <person name="Alikhan N.-F."/>
            <person name="Baker D."/>
            <person name="Gharbi K."/>
            <person name="Hall N."/>
            <person name="Watson M."/>
            <person name="Adriaenssens E.M."/>
            <person name="Foster-Nyarko E."/>
            <person name="Jarju S."/>
            <person name="Secka A."/>
            <person name="Antonio M."/>
            <person name="Oren A."/>
            <person name="Chaudhuri R."/>
            <person name="La Ragione R.M."/>
            <person name="Hildebrand F."/>
            <person name="Pallen M.J."/>
        </authorList>
    </citation>
    <scope>NUCLEOTIDE SEQUENCE [LARGE SCALE GENOMIC DNA]</scope>
    <source>
        <strain evidence="2 3">Re31</strain>
    </source>
</reference>
<evidence type="ECO:0000259" key="1">
    <source>
        <dbReference type="Pfam" id="PF12697"/>
    </source>
</evidence>
<evidence type="ECO:0000313" key="2">
    <source>
        <dbReference type="EMBL" id="MBD8028087.1"/>
    </source>
</evidence>
<evidence type="ECO:0000313" key="3">
    <source>
        <dbReference type="Proteomes" id="UP000640930"/>
    </source>
</evidence>
<dbReference type="Pfam" id="PF12697">
    <property type="entry name" value="Abhydrolase_6"/>
    <property type="match status" value="1"/>
</dbReference>
<dbReference type="Gene3D" id="3.40.50.1820">
    <property type="entry name" value="alpha/beta hydrolase"/>
    <property type="match status" value="1"/>
</dbReference>
<comment type="caution">
    <text evidence="2">The sequence shown here is derived from an EMBL/GenBank/DDBJ whole genome shotgun (WGS) entry which is preliminary data.</text>
</comment>
<keyword evidence="3" id="KW-1185">Reference proteome</keyword>
<accession>A0ABR8XFU6</accession>
<name>A0ABR8XFU6_9BACL</name>